<sequence>MLCRKGNRFTTTEHQHPCDTVLPLNNPLPSSFSVCIVGASRGIGQSVALSFAKAGAGNFILGARTMEQLEVTRSHILQIKPDAHVLLQDCDATSYESVTRLANAVPNGKLDALIFNSGFSGPVVLRITDTQPSDFQTAFDVNVQGTFNAAHAFIPLLLSTQEGAKMFSVVNSMASWIVDGPIANAGYCISKLAQNRLVEYLSNQYEKEGLFVTSIHPGAVATDMAKTAPEEFKPYLVDSVDLCGHFMVWLCHHRKDIQWLSGRFLSAKWDPTELLEKREQIVEKDLLKARMDVQ</sequence>
<evidence type="ECO:0008006" key="5">
    <source>
        <dbReference type="Google" id="ProtNLM"/>
    </source>
</evidence>
<dbReference type="Pfam" id="PF00106">
    <property type="entry name" value="adh_short"/>
    <property type="match status" value="1"/>
</dbReference>
<dbReference type="Proteomes" id="UP000241769">
    <property type="component" value="Unassembled WGS sequence"/>
</dbReference>
<dbReference type="PANTHER" id="PTHR43115">
    <property type="entry name" value="DEHYDROGENASE/REDUCTASE SDR FAMILY MEMBER 11"/>
    <property type="match status" value="1"/>
</dbReference>
<comment type="similarity">
    <text evidence="1">Belongs to the short-chain dehydrogenases/reductases (SDR) family.</text>
</comment>
<evidence type="ECO:0000313" key="4">
    <source>
        <dbReference type="Proteomes" id="UP000241769"/>
    </source>
</evidence>
<organism evidence="3 4">
    <name type="scientific">Planoprotostelium fungivorum</name>
    <dbReference type="NCBI Taxonomy" id="1890364"/>
    <lineage>
        <taxon>Eukaryota</taxon>
        <taxon>Amoebozoa</taxon>
        <taxon>Evosea</taxon>
        <taxon>Variosea</taxon>
        <taxon>Cavosteliida</taxon>
        <taxon>Cavosteliaceae</taxon>
        <taxon>Planoprotostelium</taxon>
    </lineage>
</organism>
<keyword evidence="2" id="KW-0560">Oxidoreductase</keyword>
<dbReference type="InterPro" id="IPR002347">
    <property type="entry name" value="SDR_fam"/>
</dbReference>
<dbReference type="SUPFAM" id="SSF51735">
    <property type="entry name" value="NAD(P)-binding Rossmann-fold domains"/>
    <property type="match status" value="1"/>
</dbReference>
<dbReference type="STRING" id="1890364.A0A2P6NYJ6"/>
<accession>A0A2P6NYJ6</accession>
<proteinExistence type="inferred from homology"/>
<dbReference type="EMBL" id="MDYQ01000006">
    <property type="protein sequence ID" value="PRP89002.1"/>
    <property type="molecule type" value="Genomic_DNA"/>
</dbReference>
<dbReference type="PANTHER" id="PTHR43115:SF4">
    <property type="entry name" value="DEHYDROGENASE_REDUCTASE SDR FAMILY MEMBER 11"/>
    <property type="match status" value="1"/>
</dbReference>
<keyword evidence="4" id="KW-1185">Reference proteome</keyword>
<dbReference type="InterPro" id="IPR036291">
    <property type="entry name" value="NAD(P)-bd_dom_sf"/>
</dbReference>
<reference evidence="3 4" key="1">
    <citation type="journal article" date="2018" name="Genome Biol. Evol.">
        <title>Multiple Roots of Fruiting Body Formation in Amoebozoa.</title>
        <authorList>
            <person name="Hillmann F."/>
            <person name="Forbes G."/>
            <person name="Novohradska S."/>
            <person name="Ferling I."/>
            <person name="Riege K."/>
            <person name="Groth M."/>
            <person name="Westermann M."/>
            <person name="Marz M."/>
            <person name="Spaller T."/>
            <person name="Winckler T."/>
            <person name="Schaap P."/>
            <person name="Glockner G."/>
        </authorList>
    </citation>
    <scope>NUCLEOTIDE SEQUENCE [LARGE SCALE GENOMIC DNA]</scope>
    <source>
        <strain evidence="3 4">Jena</strain>
    </source>
</reference>
<name>A0A2P6NYJ6_9EUKA</name>
<dbReference type="Gene3D" id="3.40.50.720">
    <property type="entry name" value="NAD(P)-binding Rossmann-like Domain"/>
    <property type="match status" value="1"/>
</dbReference>
<dbReference type="AlphaFoldDB" id="A0A2P6NYJ6"/>
<dbReference type="GO" id="GO:0016491">
    <property type="term" value="F:oxidoreductase activity"/>
    <property type="evidence" value="ECO:0007669"/>
    <property type="project" value="UniProtKB-KW"/>
</dbReference>
<gene>
    <name evidence="3" type="ORF">PROFUN_02280</name>
</gene>
<dbReference type="PRINTS" id="PR00081">
    <property type="entry name" value="GDHRDH"/>
</dbReference>
<protein>
    <recommendedName>
        <fullName evidence="5">NAD(P)-binding protein</fullName>
    </recommendedName>
</protein>
<evidence type="ECO:0000313" key="3">
    <source>
        <dbReference type="EMBL" id="PRP89002.1"/>
    </source>
</evidence>
<comment type="caution">
    <text evidence="3">The sequence shown here is derived from an EMBL/GenBank/DDBJ whole genome shotgun (WGS) entry which is preliminary data.</text>
</comment>
<evidence type="ECO:0000256" key="2">
    <source>
        <dbReference type="ARBA" id="ARBA00023002"/>
    </source>
</evidence>
<dbReference type="CDD" id="cd05233">
    <property type="entry name" value="SDR_c"/>
    <property type="match status" value="1"/>
</dbReference>
<dbReference type="OrthoDB" id="6251714at2759"/>
<evidence type="ECO:0000256" key="1">
    <source>
        <dbReference type="ARBA" id="ARBA00006484"/>
    </source>
</evidence>
<dbReference type="InParanoid" id="A0A2P6NYJ6"/>